<reference evidence="1 2" key="1">
    <citation type="submission" date="2020-07" db="EMBL/GenBank/DDBJ databases">
        <title>Genomic Encyclopedia of Type Strains, Phase IV (KMG-IV): sequencing the most valuable type-strain genomes for metagenomic binning, comparative biology and taxonomic classification.</title>
        <authorList>
            <person name="Goeker M."/>
        </authorList>
    </citation>
    <scope>NUCLEOTIDE SEQUENCE [LARGE SCALE GENOMIC DNA]</scope>
    <source>
        <strain evidence="1 2">DSM 17721</strain>
    </source>
</reference>
<dbReference type="InterPro" id="IPR016877">
    <property type="entry name" value="UCP028235"/>
</dbReference>
<evidence type="ECO:0000313" key="2">
    <source>
        <dbReference type="Proteomes" id="UP000525298"/>
    </source>
</evidence>
<dbReference type="Proteomes" id="UP000525298">
    <property type="component" value="Unassembled WGS sequence"/>
</dbReference>
<dbReference type="InterPro" id="IPR038763">
    <property type="entry name" value="DHH_sf"/>
</dbReference>
<evidence type="ECO:0000313" key="1">
    <source>
        <dbReference type="EMBL" id="MBA2880665.1"/>
    </source>
</evidence>
<protein>
    <submittedName>
        <fullName evidence="1">Oligoribonuclease NrnB/cAMP/cGMP phosphodiesterase (DHH superfamily)</fullName>
    </submittedName>
</protein>
<dbReference type="EMBL" id="JACDUS010000002">
    <property type="protein sequence ID" value="MBA2880665.1"/>
    <property type="molecule type" value="Genomic_DNA"/>
</dbReference>
<gene>
    <name evidence="1" type="ORF">HNR65_000983</name>
</gene>
<comment type="caution">
    <text evidence="1">The sequence shown here is derived from an EMBL/GenBank/DDBJ whole genome shotgun (WGS) entry which is preliminary data.</text>
</comment>
<keyword evidence="2" id="KW-1185">Reference proteome</keyword>
<dbReference type="SUPFAM" id="SSF64182">
    <property type="entry name" value="DHH phosphoesterases"/>
    <property type="match status" value="1"/>
</dbReference>
<dbReference type="AlphaFoldDB" id="A0A7W0C7M0"/>
<name>A0A7W0C7M0_9BACT</name>
<dbReference type="PIRSF" id="PIRSF028235">
    <property type="entry name" value="UCP028235"/>
    <property type="match status" value="1"/>
</dbReference>
<dbReference type="RefSeq" id="WP_181550327.1">
    <property type="nucleotide sequence ID" value="NZ_JACDUS010000002.1"/>
</dbReference>
<proteinExistence type="predicted"/>
<dbReference type="Gene3D" id="3.10.310.30">
    <property type="match status" value="1"/>
</dbReference>
<accession>A0A7W0C7M0</accession>
<organism evidence="1 2">
    <name type="scientific">Desulfosalsimonas propionicica</name>
    <dbReference type="NCBI Taxonomy" id="332175"/>
    <lineage>
        <taxon>Bacteria</taxon>
        <taxon>Pseudomonadati</taxon>
        <taxon>Thermodesulfobacteriota</taxon>
        <taxon>Desulfobacteria</taxon>
        <taxon>Desulfobacterales</taxon>
        <taxon>Desulfosalsimonadaceae</taxon>
        <taxon>Desulfosalsimonas</taxon>
    </lineage>
</organism>
<sequence>MNQKPYRLLTRSDLDGLICAVLLKHLKMVDQIQLIDHPSVMQEGGVVVRQNDIIANLPFVPGAFMAFDHHVSETIRNREQKNLVIDADAPSAARVIYEYYGGRSKFPRHFDEIMEAVDKADSGQFSRREILHPTGWALLNFLVDKRTGIEDWCRFAISEQEFKRRLIDWIAELSIDKVLALPDVSQRAEMYFQYAEKYKQQLVSIAEVHHNIVLIDCRGRQSGYPGNRFVVYALYPNCNISVQLKQEPETGKTTFSVGKSIINNTSAVNIGELMLKYGGGGHRAAGACHVRAEDAQAVLAQLLQSLSDPE</sequence>